<dbReference type="Proteomes" id="UP000321514">
    <property type="component" value="Unassembled WGS sequence"/>
</dbReference>
<feature type="region of interest" description="Disordered" evidence="1">
    <location>
        <begin position="643"/>
        <end position="709"/>
    </location>
</feature>
<dbReference type="EMBL" id="BJXR01000013">
    <property type="protein sequence ID" value="GEN05988.1"/>
    <property type="molecule type" value="Genomic_DNA"/>
</dbReference>
<feature type="compositionally biased region" description="Basic and acidic residues" evidence="1">
    <location>
        <begin position="956"/>
        <end position="978"/>
    </location>
</feature>
<dbReference type="EMBL" id="FOIB01000002">
    <property type="protein sequence ID" value="SET61581.1"/>
    <property type="molecule type" value="Genomic_DNA"/>
</dbReference>
<feature type="compositionally biased region" description="Basic and acidic residues" evidence="1">
    <location>
        <begin position="754"/>
        <end position="782"/>
    </location>
</feature>
<feature type="compositionally biased region" description="Basic and acidic residues" evidence="1">
    <location>
        <begin position="1042"/>
        <end position="1053"/>
    </location>
</feature>
<feature type="compositionally biased region" description="Basic and acidic residues" evidence="1">
    <location>
        <begin position="987"/>
        <end position="998"/>
    </location>
</feature>
<evidence type="ECO:0000313" key="5">
    <source>
        <dbReference type="Proteomes" id="UP000321514"/>
    </source>
</evidence>
<organism evidence="2 5">
    <name type="scientific">Myxococcus fulvus</name>
    <dbReference type="NCBI Taxonomy" id="33"/>
    <lineage>
        <taxon>Bacteria</taxon>
        <taxon>Pseudomonadati</taxon>
        <taxon>Myxococcota</taxon>
        <taxon>Myxococcia</taxon>
        <taxon>Myxococcales</taxon>
        <taxon>Cystobacterineae</taxon>
        <taxon>Myxococcaceae</taxon>
        <taxon>Myxococcus</taxon>
    </lineage>
</organism>
<accession>A0A511SXW7</accession>
<sequence>MTGSRHHLRKQTLRVTLESEEQALALQPRLSDFNRRRLLAIIEKVFDAVDVPGLHLRIDRLDVDLGTVPFDAFEQVVEERLTLRLQEAVEQAVRERRSSTREEDRPRTEEELKLELLEHYLLHGTLPFWAPHGVAFSFGALFAELARSAPAALVRLVGKHATLGRVLDRLVLQLDPRQLEQLVMLLEPKHAALLIDYIVSLQALHRIEPVLPLSDRALSRLLWSLTLTYLVKDAGSQFNRKSALKLLLEGVSESQGLDYPELLTTLDSGLEQVRKRHPVLASLSSVIGELVRELPLPEIEEVATPVLDEELATTESAAARYELAEALRYYLRHGELPWATLVRMPELTAERVVATLPELPRSLQRRVLGWEQSGGSLARLVRAVRRIPEEVLSKLLVRWMPRPGDEGSPLRSALPVFAARAEDKPLFFARLLATLLDGKPVVLEELAATRVSGGTEDWGVRDADLSRWEAHALKSALVSRLRFGGKAGPTVEELLGALLTSFPEDSRHFLLALRDTGDLRTVLVDRSGEDVLGRAMDLLRPRESRSMRALLQAMRELPERVLPGGFAGARQTVFHEVLLLGETAPLSWSTVSRLMRRLFGAEMPLEAQGFLSRVIADWGSSGGVLQKHAEVFRAALEHLRERGGAPFSGDVDGSRTPGGIRTDHGDSVPRVQIADSGTRSHSVDLSRDVASLDRGDSSSNGKSRVSVDHAPHGQDEAAFERGAQTAVPLDLGHAASRRQDSDSVAQGVPAANGRTEESLDHGDPVSREHSKAALGHEADSHERARRSRGRTDAASLAQGEASLRHDGSDAYEQGGKSLSRSDTTSLARDEVSLGHDGAASRGHTGAPRTPTDSASRVQHGAPRGPESDPRGQAGTSLSRSNAASRVQDETAPGHDNSRSHERAEASRNRSVSDSRGQDEAHLLRDGSGAHEQVERSHRRSDAASRVQGGATLSHDGSGRHEQAEKLLSRTDSVPHAHGEAPPSHDNSGSHEQAERPFGRGDSNSRVQGDAPPSHDNSGSHEQAKTPLGRGDSVPHVQTEFPLGHDEPGSHEQAEMPLVRSDSTSRAQADVLFAHRDSVPHGRGAATLSNDDVRRPPQREDRFGHSALDARIGGSAPFNVDTGDAAHSGPGSTTALTTDAPHPPARHTEAPPPAEHARHERDALRASGAHSSDRPSTDARAAPLQPPDTSSHAEPAPLRRPSASQANAHPPSTARIAHPLDVPPSPSASPPPRPGTHDSPEAREALFAFLLAESADRYAGLSDDALLRLLHSLLDESPDVLHGFIRRHVHRRHLQEHWARTLPDPLLARISAVLAPRLHTALLSTVEILIAAWQDVAPSDVPSLTERSAFWRFILELLGKRPGASLGLEQLISAFLEHFSTRLRGAHPTHRDSRGVAERLLERAIELAHHESLPRLASVLHQRRSTFLAAWTTPPRPRAPITRPSRQRTSFQLGADKHGDHDGNPIYIDNAGLILTSPFLPHLFRELGLTRVDDQGKTHLDPEPAMRAVHLLQYLVDGRTSAPEPLLVLNKILCGLPVPTPIPTGIEMTPQEQSLCDRLLKALIAKWTILSGTSVAGLRETFLQREGRLEQLEDRWKLQVQRKTLDVLVDQVPWSLSILTHPWMPQPLYVSW</sequence>
<feature type="compositionally biased region" description="Pro residues" evidence="1">
    <location>
        <begin position="1220"/>
        <end position="1233"/>
    </location>
</feature>
<dbReference type="Proteomes" id="UP000183760">
    <property type="component" value="Unassembled WGS sequence"/>
</dbReference>
<name>A0A511SXW7_MYXFU</name>
<comment type="caution">
    <text evidence="2">The sequence shown here is derived from an EMBL/GenBank/DDBJ whole genome shotgun (WGS) entry which is preliminary data.</text>
</comment>
<protein>
    <submittedName>
        <fullName evidence="2">Uncharacterized protein</fullName>
    </submittedName>
</protein>
<feature type="region of interest" description="Disordered" evidence="1">
    <location>
        <begin position="734"/>
        <end position="1239"/>
    </location>
</feature>
<reference evidence="2 5" key="2">
    <citation type="submission" date="2019-07" db="EMBL/GenBank/DDBJ databases">
        <title>Whole genome shotgun sequence of Myxococcus fulvus NBRC 100333.</title>
        <authorList>
            <person name="Hosoyama A."/>
            <person name="Uohara A."/>
            <person name="Ohji S."/>
            <person name="Ichikawa N."/>
        </authorList>
    </citation>
    <scope>NUCLEOTIDE SEQUENCE [LARGE SCALE GENOMIC DNA]</scope>
    <source>
        <strain evidence="2 5">NBRC 100333</strain>
    </source>
</reference>
<dbReference type="InterPro" id="IPR045538">
    <property type="entry name" value="CIS_TMP"/>
</dbReference>
<feature type="compositionally biased region" description="Polar residues" evidence="1">
    <location>
        <begin position="873"/>
        <end position="884"/>
    </location>
</feature>
<dbReference type="RefSeq" id="WP_074951215.1">
    <property type="nucleotide sequence ID" value="NZ_BJXR01000013.1"/>
</dbReference>
<evidence type="ECO:0000313" key="4">
    <source>
        <dbReference type="Proteomes" id="UP000183760"/>
    </source>
</evidence>
<reference evidence="3 4" key="1">
    <citation type="submission" date="2016-10" db="EMBL/GenBank/DDBJ databases">
        <authorList>
            <person name="Varghese N."/>
            <person name="Submissions S."/>
        </authorList>
    </citation>
    <scope>NUCLEOTIDE SEQUENCE [LARGE SCALE GENOMIC DNA]</scope>
    <source>
        <strain evidence="3 4">DSM 16525</strain>
    </source>
</reference>
<feature type="compositionally biased region" description="Polar residues" evidence="1">
    <location>
        <begin position="816"/>
        <end position="826"/>
    </location>
</feature>
<evidence type="ECO:0000256" key="1">
    <source>
        <dbReference type="SAM" id="MobiDB-lite"/>
    </source>
</evidence>
<proteinExistence type="predicted"/>
<evidence type="ECO:0000313" key="3">
    <source>
        <dbReference type="EMBL" id="SET61581.1"/>
    </source>
</evidence>
<feature type="compositionally biased region" description="Basic and acidic residues" evidence="1">
    <location>
        <begin position="886"/>
        <end position="942"/>
    </location>
</feature>
<keyword evidence="4" id="KW-1185">Reference proteome</keyword>
<feature type="compositionally biased region" description="Basic and acidic residues" evidence="1">
    <location>
        <begin position="1154"/>
        <end position="1163"/>
    </location>
</feature>
<dbReference type="Pfam" id="PF19268">
    <property type="entry name" value="CIS_TMP"/>
    <property type="match status" value="2"/>
</dbReference>
<evidence type="ECO:0000313" key="2">
    <source>
        <dbReference type="EMBL" id="GEN05988.1"/>
    </source>
</evidence>
<feature type="compositionally biased region" description="Basic and acidic residues" evidence="1">
    <location>
        <begin position="681"/>
        <end position="696"/>
    </location>
</feature>
<feature type="compositionally biased region" description="Basic and acidic residues" evidence="1">
    <location>
        <begin position="1090"/>
        <end position="1103"/>
    </location>
</feature>
<gene>
    <name evidence="2" type="ORF">MFU01_10250</name>
    <name evidence="3" type="ORF">SAMN05443572_102895</name>
</gene>